<dbReference type="OrthoDB" id="193674at2759"/>
<dbReference type="STRING" id="88036.D8RCX8"/>
<dbReference type="InParanoid" id="D8RCX8"/>
<keyword evidence="8" id="KW-1185">Reference proteome</keyword>
<dbReference type="InterPro" id="IPR020056">
    <property type="entry name" value="Rbsml_bL25/Gln-tRNA_synth_N"/>
</dbReference>
<evidence type="ECO:0000313" key="8">
    <source>
        <dbReference type="Proteomes" id="UP000001514"/>
    </source>
</evidence>
<feature type="domain" description="Large ribosomal subunit protein bL25 L25" evidence="5">
    <location>
        <begin position="58"/>
        <end position="162"/>
    </location>
</feature>
<name>D8RCX8_SELML</name>
<dbReference type="Pfam" id="PF01386">
    <property type="entry name" value="Ribosomal_L25p"/>
    <property type="match status" value="1"/>
</dbReference>
<keyword evidence="4" id="KW-0687">Ribonucleoprotein</keyword>
<evidence type="ECO:0000259" key="6">
    <source>
        <dbReference type="Pfam" id="PF14693"/>
    </source>
</evidence>
<dbReference type="GO" id="GO:0008097">
    <property type="term" value="F:5S rRNA binding"/>
    <property type="evidence" value="ECO:0000318"/>
    <property type="project" value="GO_Central"/>
</dbReference>
<dbReference type="OMA" id="MWIHRPL"/>
<dbReference type="InterPro" id="IPR020930">
    <property type="entry name" value="Ribosomal_uL5_bac-type"/>
</dbReference>
<dbReference type="PANTHER" id="PTHR33284:SF1">
    <property type="entry name" value="RIBOSOMAL PROTEIN L25_GLN-TRNA SYNTHETASE, ANTI-CODON-BINDING DOMAIN-CONTAINING PROTEIN"/>
    <property type="match status" value="1"/>
</dbReference>
<dbReference type="eggNOG" id="ENOG502QPTI">
    <property type="taxonomic scope" value="Eukaryota"/>
</dbReference>
<dbReference type="InterPro" id="IPR020057">
    <property type="entry name" value="Ribosomal_bL25_b-dom"/>
</dbReference>
<evidence type="ECO:0000313" key="7">
    <source>
        <dbReference type="EMBL" id="EFJ29921.1"/>
    </source>
</evidence>
<proteinExistence type="predicted"/>
<dbReference type="Proteomes" id="UP000001514">
    <property type="component" value="Unassembled WGS sequence"/>
</dbReference>
<sequence>MRALWRSQGRRECIARRWAAITRWYSESTAAVAAEEESAAPPLAKVPVPQEAVLDVLYAAPRVESGTRACMKMRNKGIIPGIVCSQEDGHQGGHKQLLVLNSNKLNLLLKKFGQSFFMSRLYTLELRTEPDPKEGELISRERVLPRLIHVHAVSDKVLNATFIRAPPHARLRVDIPLVFIGADVCPGIRKGGYLNTIRRTVQYYGAPDLIPKYIEVDLSNLEAGQSVRIKDLNVTPGLVVYAMDPRWPVCKIVGTRATRVATAS</sequence>
<reference evidence="7 8" key="1">
    <citation type="journal article" date="2011" name="Science">
        <title>The Selaginella genome identifies genetic changes associated with the evolution of vascular plants.</title>
        <authorList>
            <person name="Banks J.A."/>
            <person name="Nishiyama T."/>
            <person name="Hasebe M."/>
            <person name="Bowman J.L."/>
            <person name="Gribskov M."/>
            <person name="dePamphilis C."/>
            <person name="Albert V.A."/>
            <person name="Aono N."/>
            <person name="Aoyama T."/>
            <person name="Ambrose B.A."/>
            <person name="Ashton N.W."/>
            <person name="Axtell M.J."/>
            <person name="Barker E."/>
            <person name="Barker M.S."/>
            <person name="Bennetzen J.L."/>
            <person name="Bonawitz N.D."/>
            <person name="Chapple C."/>
            <person name="Cheng C."/>
            <person name="Correa L.G."/>
            <person name="Dacre M."/>
            <person name="DeBarry J."/>
            <person name="Dreyer I."/>
            <person name="Elias M."/>
            <person name="Engstrom E.M."/>
            <person name="Estelle M."/>
            <person name="Feng L."/>
            <person name="Finet C."/>
            <person name="Floyd S.K."/>
            <person name="Frommer W.B."/>
            <person name="Fujita T."/>
            <person name="Gramzow L."/>
            <person name="Gutensohn M."/>
            <person name="Harholt J."/>
            <person name="Hattori M."/>
            <person name="Heyl A."/>
            <person name="Hirai T."/>
            <person name="Hiwatashi Y."/>
            <person name="Ishikawa M."/>
            <person name="Iwata M."/>
            <person name="Karol K.G."/>
            <person name="Koehler B."/>
            <person name="Kolukisaoglu U."/>
            <person name="Kubo M."/>
            <person name="Kurata T."/>
            <person name="Lalonde S."/>
            <person name="Li K."/>
            <person name="Li Y."/>
            <person name="Litt A."/>
            <person name="Lyons E."/>
            <person name="Manning G."/>
            <person name="Maruyama T."/>
            <person name="Michael T.P."/>
            <person name="Mikami K."/>
            <person name="Miyazaki S."/>
            <person name="Morinaga S."/>
            <person name="Murata T."/>
            <person name="Mueller-Roeber B."/>
            <person name="Nelson D.R."/>
            <person name="Obara M."/>
            <person name="Oguri Y."/>
            <person name="Olmstead R.G."/>
            <person name="Onodera N."/>
            <person name="Petersen B.L."/>
            <person name="Pils B."/>
            <person name="Prigge M."/>
            <person name="Rensing S.A."/>
            <person name="Riano-Pachon D.M."/>
            <person name="Roberts A.W."/>
            <person name="Sato Y."/>
            <person name="Scheller H.V."/>
            <person name="Schulz B."/>
            <person name="Schulz C."/>
            <person name="Shakirov E.V."/>
            <person name="Shibagaki N."/>
            <person name="Shinohara N."/>
            <person name="Shippen D.E."/>
            <person name="Soerensen I."/>
            <person name="Sotooka R."/>
            <person name="Sugimoto N."/>
            <person name="Sugita M."/>
            <person name="Sumikawa N."/>
            <person name="Tanurdzic M."/>
            <person name="Theissen G."/>
            <person name="Ulvskov P."/>
            <person name="Wakazuki S."/>
            <person name="Weng J.K."/>
            <person name="Willats W.W."/>
            <person name="Wipf D."/>
            <person name="Wolf P.G."/>
            <person name="Yang L."/>
            <person name="Zimmer A.D."/>
            <person name="Zhu Q."/>
            <person name="Mitros T."/>
            <person name="Hellsten U."/>
            <person name="Loque D."/>
            <person name="Otillar R."/>
            <person name="Salamov A."/>
            <person name="Schmutz J."/>
            <person name="Shapiro H."/>
            <person name="Lindquist E."/>
            <person name="Lucas S."/>
            <person name="Rokhsar D."/>
            <person name="Grigoriev I.V."/>
        </authorList>
    </citation>
    <scope>NUCLEOTIDE SEQUENCE [LARGE SCALE GENOMIC DNA]</scope>
</reference>
<dbReference type="GO" id="GO:0003735">
    <property type="term" value="F:structural constituent of ribosome"/>
    <property type="evidence" value="ECO:0007669"/>
    <property type="project" value="InterPro"/>
</dbReference>
<dbReference type="Gene3D" id="2.170.120.20">
    <property type="entry name" value="Ribosomal protein L25, beta domain"/>
    <property type="match status" value="1"/>
</dbReference>
<dbReference type="Pfam" id="PF14693">
    <property type="entry name" value="Ribosomal_TL5_C"/>
    <property type="match status" value="1"/>
</dbReference>
<dbReference type="AlphaFoldDB" id="D8RCX8"/>
<evidence type="ECO:0000256" key="4">
    <source>
        <dbReference type="ARBA" id="ARBA00023274"/>
    </source>
</evidence>
<dbReference type="KEGG" id="smo:SELMODRAFT_409933"/>
<feature type="domain" description="Large ribosomal subunit protein bL25 beta" evidence="6">
    <location>
        <begin position="171"/>
        <end position="255"/>
    </location>
</feature>
<keyword evidence="3" id="KW-0689">Ribosomal protein</keyword>
<dbReference type="GO" id="GO:0006412">
    <property type="term" value="P:translation"/>
    <property type="evidence" value="ECO:0000318"/>
    <property type="project" value="GO_Central"/>
</dbReference>
<accession>D8RCX8</accession>
<dbReference type="GO" id="GO:0022625">
    <property type="term" value="C:cytosolic large ribosomal subunit"/>
    <property type="evidence" value="ECO:0000318"/>
    <property type="project" value="GO_Central"/>
</dbReference>
<dbReference type="HOGENOM" id="CLU_075939_3_0_1"/>
<dbReference type="SUPFAM" id="SSF50715">
    <property type="entry name" value="Ribosomal protein L25-like"/>
    <property type="match status" value="1"/>
</dbReference>
<evidence type="ECO:0000256" key="2">
    <source>
        <dbReference type="ARBA" id="ARBA00022884"/>
    </source>
</evidence>
<dbReference type="Gramene" id="EFJ29921">
    <property type="protein sequence ID" value="EFJ29921"/>
    <property type="gene ID" value="SELMODRAFT_409933"/>
</dbReference>
<evidence type="ECO:0000259" key="5">
    <source>
        <dbReference type="Pfam" id="PF01386"/>
    </source>
</evidence>
<dbReference type="PANTHER" id="PTHR33284">
    <property type="entry name" value="RIBOSOMAL PROTEIN L25/GLN-TRNA SYNTHETASE, ANTI-CODON-BINDING DOMAIN-CONTAINING PROTEIN"/>
    <property type="match status" value="1"/>
</dbReference>
<dbReference type="FunCoup" id="D8RCX8">
    <property type="interactions" value="686"/>
</dbReference>
<evidence type="ECO:0000256" key="1">
    <source>
        <dbReference type="ARBA" id="ARBA00022730"/>
    </source>
</evidence>
<organism evidence="8">
    <name type="scientific">Selaginella moellendorffii</name>
    <name type="common">Spikemoss</name>
    <dbReference type="NCBI Taxonomy" id="88036"/>
    <lineage>
        <taxon>Eukaryota</taxon>
        <taxon>Viridiplantae</taxon>
        <taxon>Streptophyta</taxon>
        <taxon>Embryophyta</taxon>
        <taxon>Tracheophyta</taxon>
        <taxon>Lycopodiopsida</taxon>
        <taxon>Selaginellales</taxon>
        <taxon>Selaginellaceae</taxon>
        <taxon>Selaginella</taxon>
    </lineage>
</organism>
<gene>
    <name evidence="7" type="ORF">SELMODRAFT_409933</name>
</gene>
<dbReference type="EMBL" id="GL377576">
    <property type="protein sequence ID" value="EFJ29921.1"/>
    <property type="molecule type" value="Genomic_DNA"/>
</dbReference>
<protein>
    <submittedName>
        <fullName evidence="7">Uncharacterized protein</fullName>
    </submittedName>
</protein>
<keyword evidence="1" id="KW-0699">rRNA-binding</keyword>
<dbReference type="Gene3D" id="2.40.240.10">
    <property type="entry name" value="Ribosomal Protein L25, Chain P"/>
    <property type="match status" value="1"/>
</dbReference>
<dbReference type="InterPro" id="IPR029751">
    <property type="entry name" value="Ribosomal_L25_dom"/>
</dbReference>
<keyword evidence="2" id="KW-0694">RNA-binding</keyword>
<evidence type="ECO:0000256" key="3">
    <source>
        <dbReference type="ARBA" id="ARBA00022980"/>
    </source>
</evidence>
<dbReference type="InterPro" id="IPR011035">
    <property type="entry name" value="Ribosomal_bL25/Gln-tRNA_synth"/>
</dbReference>
<dbReference type="InterPro" id="IPR037121">
    <property type="entry name" value="Ribosomal_bL25_C"/>
</dbReference>